<organism evidence="2 3">
    <name type="scientific">Microbulbifer marinus</name>
    <dbReference type="NCBI Taxonomy" id="658218"/>
    <lineage>
        <taxon>Bacteria</taxon>
        <taxon>Pseudomonadati</taxon>
        <taxon>Pseudomonadota</taxon>
        <taxon>Gammaproteobacteria</taxon>
        <taxon>Cellvibrionales</taxon>
        <taxon>Microbulbiferaceae</taxon>
        <taxon>Microbulbifer</taxon>
    </lineage>
</organism>
<evidence type="ECO:0000313" key="3">
    <source>
        <dbReference type="Proteomes" id="UP000198658"/>
    </source>
</evidence>
<dbReference type="STRING" id="658218.SAMN05216562_2460"/>
<feature type="signal peptide" evidence="1">
    <location>
        <begin position="1"/>
        <end position="21"/>
    </location>
</feature>
<name>A0A1H4A048_9GAMM</name>
<dbReference type="InterPro" id="IPR039437">
    <property type="entry name" value="FrzH/put_lumazine-bd"/>
</dbReference>
<proteinExistence type="predicted"/>
<accession>A0A1H4A048</accession>
<dbReference type="Pfam" id="PF12893">
    <property type="entry name" value="Lumazine_bd_2"/>
    <property type="match status" value="1"/>
</dbReference>
<keyword evidence="1" id="KW-0732">Signal</keyword>
<dbReference type="RefSeq" id="WP_211567199.1">
    <property type="nucleotide sequence ID" value="NZ_FNQO01000003.1"/>
</dbReference>
<feature type="chain" id="PRO_5011708123" evidence="1">
    <location>
        <begin position="22"/>
        <end position="149"/>
    </location>
</feature>
<sequence length="149" mass="17732">MSIYLRASLLFATLCSFPALADDRDMIIRASLDYLESQHSVDRNQMQRALHPALKKRTFWRKDEQDTLLETDYDTMLRVAERYNRNGDRFPDNPRKSVKVLDIHDRIATVKVEADEWLDYMHLVKVDGEWKIVNVLWQYYDAGRHQTKN</sequence>
<dbReference type="EMBL" id="FNQO01000003">
    <property type="protein sequence ID" value="SEA29326.1"/>
    <property type="molecule type" value="Genomic_DNA"/>
</dbReference>
<dbReference type="Gene3D" id="3.10.450.50">
    <property type="match status" value="1"/>
</dbReference>
<dbReference type="AlphaFoldDB" id="A0A1H4A048"/>
<gene>
    <name evidence="2" type="ORF">SAMN05216562_2460</name>
</gene>
<reference evidence="3" key="1">
    <citation type="submission" date="2016-10" db="EMBL/GenBank/DDBJ databases">
        <authorList>
            <person name="Varghese N."/>
            <person name="Submissions S."/>
        </authorList>
    </citation>
    <scope>NUCLEOTIDE SEQUENCE [LARGE SCALE GENOMIC DNA]</scope>
    <source>
        <strain evidence="3">CGMCC 1.10657</strain>
    </source>
</reference>
<dbReference type="Proteomes" id="UP000198658">
    <property type="component" value="Unassembled WGS sequence"/>
</dbReference>
<dbReference type="InterPro" id="IPR032710">
    <property type="entry name" value="NTF2-like_dom_sf"/>
</dbReference>
<evidence type="ECO:0000313" key="2">
    <source>
        <dbReference type="EMBL" id="SEA29326.1"/>
    </source>
</evidence>
<dbReference type="SUPFAM" id="SSF54427">
    <property type="entry name" value="NTF2-like"/>
    <property type="match status" value="1"/>
</dbReference>
<protein>
    <submittedName>
        <fullName evidence="2">Putative lumazine-binding</fullName>
    </submittedName>
</protein>
<keyword evidence="3" id="KW-1185">Reference proteome</keyword>
<evidence type="ECO:0000256" key="1">
    <source>
        <dbReference type="SAM" id="SignalP"/>
    </source>
</evidence>